<dbReference type="GO" id="GO:0006032">
    <property type="term" value="P:chitin catabolic process"/>
    <property type="evidence" value="ECO:0007669"/>
    <property type="project" value="UniProtKB-KW"/>
</dbReference>
<evidence type="ECO:0000313" key="9">
    <source>
        <dbReference type="EMBL" id="OLY69145.1"/>
    </source>
</evidence>
<evidence type="ECO:0000256" key="2">
    <source>
        <dbReference type="ARBA" id="ARBA00012729"/>
    </source>
</evidence>
<dbReference type="GO" id="GO:0008061">
    <property type="term" value="F:chitin binding"/>
    <property type="evidence" value="ECO:0007669"/>
    <property type="project" value="InterPro"/>
</dbReference>
<dbReference type="OrthoDB" id="9775889at2"/>
<dbReference type="GO" id="GO:0005576">
    <property type="term" value="C:extracellular region"/>
    <property type="evidence" value="ECO:0007669"/>
    <property type="project" value="TreeGrafter"/>
</dbReference>
<proteinExistence type="predicted"/>
<reference evidence="8" key="3">
    <citation type="submission" date="2020-09" db="EMBL/GenBank/DDBJ databases">
        <title>Characterization of IncC plasmids in Enterobacterales of food-producing animals originating from China.</title>
        <authorList>
            <person name="Zhang Y."/>
            <person name="Lei C.-W."/>
        </authorList>
    </citation>
    <scope>NUCLEOTIDE SEQUENCE</scope>
    <source>
        <strain evidence="8">CC1</strain>
    </source>
</reference>
<evidence type="ECO:0000313" key="8">
    <source>
        <dbReference type="EMBL" id="MBD3123456.1"/>
    </source>
</evidence>
<name>A0A1R0FWT2_CITBR</name>
<dbReference type="EMBL" id="JACLAH010000004">
    <property type="protein sequence ID" value="MBC2647676.1"/>
    <property type="molecule type" value="Genomic_DNA"/>
</dbReference>
<dbReference type="SUPFAM" id="SSF54556">
    <property type="entry name" value="Chitinase insertion domain"/>
    <property type="match status" value="1"/>
</dbReference>
<dbReference type="CDD" id="cd06548">
    <property type="entry name" value="GH18_chitinase"/>
    <property type="match status" value="1"/>
</dbReference>
<comment type="catalytic activity">
    <reaction evidence="1">
        <text>Random endo-hydrolysis of N-acetyl-beta-D-glucosaminide (1-&gt;4)-beta-linkages in chitin and chitodextrins.</text>
        <dbReference type="EC" id="3.2.1.14"/>
    </reaction>
</comment>
<dbReference type="EMBL" id="MTCP01000004">
    <property type="protein sequence ID" value="OLY69145.1"/>
    <property type="molecule type" value="Genomic_DNA"/>
</dbReference>
<dbReference type="PANTHER" id="PTHR11177:SF317">
    <property type="entry name" value="CHITINASE 12-RELATED"/>
    <property type="match status" value="1"/>
</dbReference>
<gene>
    <name evidence="9" type="ORF">BWD41_11125</name>
    <name evidence="7" type="ORF">H6P72_13715</name>
    <name evidence="8" type="ORF">ID160_12295</name>
    <name evidence="6" type="ORF">KAM621c_39850</name>
</gene>
<dbReference type="InterPro" id="IPR001223">
    <property type="entry name" value="Glyco_hydro18_cat"/>
</dbReference>
<dbReference type="InterPro" id="IPR029070">
    <property type="entry name" value="Chitinase_insertion_sf"/>
</dbReference>
<keyword evidence="3" id="KW-0146">Chitin degradation</keyword>
<dbReference type="EMBL" id="JACXSK010000005">
    <property type="protein sequence ID" value="MBD3123456.1"/>
    <property type="molecule type" value="Genomic_DNA"/>
</dbReference>
<protein>
    <recommendedName>
        <fullName evidence="2">chitinase</fullName>
        <ecNumber evidence="2">3.2.1.14</ecNumber>
    </recommendedName>
</protein>
<evidence type="ECO:0000313" key="7">
    <source>
        <dbReference type="EMBL" id="MBC2647676.1"/>
    </source>
</evidence>
<dbReference type="PROSITE" id="PS51910">
    <property type="entry name" value="GH18_2"/>
    <property type="match status" value="1"/>
</dbReference>
<dbReference type="PANTHER" id="PTHR11177">
    <property type="entry name" value="CHITINASE"/>
    <property type="match status" value="1"/>
</dbReference>
<evidence type="ECO:0000259" key="5">
    <source>
        <dbReference type="PROSITE" id="PS51910"/>
    </source>
</evidence>
<evidence type="ECO:0000313" key="12">
    <source>
        <dbReference type="Proteomes" id="UP000605024"/>
    </source>
</evidence>
<keyword evidence="11" id="KW-1185">Reference proteome</keyword>
<evidence type="ECO:0000313" key="11">
    <source>
        <dbReference type="Proteomes" id="UP000586346"/>
    </source>
</evidence>
<keyword evidence="4" id="KW-0624">Polysaccharide degradation</keyword>
<reference evidence="6" key="4">
    <citation type="submission" date="2022-07" db="EMBL/GenBank/DDBJ databases">
        <title>Complete genome sequence of carbapenem-resistant Citrobacter spp. in Japan.</title>
        <authorList>
            <person name="Maehana S."/>
            <person name="Suzuki M."/>
            <person name="Kitasato H."/>
        </authorList>
    </citation>
    <scope>NUCLEOTIDE SEQUENCE</scope>
    <source>
        <strain evidence="6">KAM621</strain>
    </source>
</reference>
<dbReference type="Proteomes" id="UP000185597">
    <property type="component" value="Unassembled WGS sequence"/>
</dbReference>
<organism evidence="8 12">
    <name type="scientific">Citrobacter braakii</name>
    <dbReference type="NCBI Taxonomy" id="57706"/>
    <lineage>
        <taxon>Bacteria</taxon>
        <taxon>Pseudomonadati</taxon>
        <taxon>Pseudomonadota</taxon>
        <taxon>Gammaproteobacteria</taxon>
        <taxon>Enterobacterales</taxon>
        <taxon>Enterobacteriaceae</taxon>
        <taxon>Citrobacter</taxon>
        <taxon>Citrobacter freundii complex</taxon>
    </lineage>
</organism>
<keyword evidence="4" id="KW-0119">Carbohydrate metabolism</keyword>
<dbReference type="InterPro" id="IPR050314">
    <property type="entry name" value="Glycosyl_Hydrlase_18"/>
</dbReference>
<sequence length="493" mass="54651">MTNSKLVQNDSLSTKEYEQNGFVAATETNEFSYTSARVAKVAYNEYKPNEFKVSGYWTDWSQYDGRLDGDFAPSSCGRGVDLALLDPFAYDKITLGFCGIVGDTGEKATTINNAAVDFQRTQWQPTFVDAWGDVASYRNCGFAGWVSNDYMALFHQYDAQGVLGGLRDVQKKNPNLHLSMSIGGWTMSQAFHFMAKDPHKRALFCDGLTDLFTRFPMFSEIDLDWEYPGAPGNTGNTYDDTDAPNFAALIKDVKAALNKINRSDVKISVAAAGDIEKLKKANIPALIDAGVWGINLMTYDFFGTPWATELAHHTNLYPNGSANNWSVETAVNYLESIGVPLKQVFIGYAGYSRNAHDATIQSVSPLKGTYTPGYGTTVGTFESGSTEWYDHIANYLDLENQTGRNNFIVYTDEVADADFLYNPQSKVFMSLDTPRTVKAKAEYVKSRGLGGLFTWTADLDRGPLVNAAREGLGCEMTRQTVDMRPFYFKGITK</sequence>
<evidence type="ECO:0000256" key="3">
    <source>
        <dbReference type="ARBA" id="ARBA00023024"/>
    </source>
</evidence>
<evidence type="ECO:0000256" key="1">
    <source>
        <dbReference type="ARBA" id="ARBA00000822"/>
    </source>
</evidence>
<reference evidence="9 10" key="1">
    <citation type="submission" date="2017-01" db="EMBL/GenBank/DDBJ databases">
        <title>First report of the plasmid-mediated mcr-1 gene in Citrobacter freudii.</title>
        <authorList>
            <person name="Liu J."/>
            <person name="Yang Y."/>
            <person name="Li Y."/>
            <person name="Liu D."/>
            <person name="Tuo H."/>
            <person name="Davis M."/>
            <person name="Zhang A."/>
        </authorList>
    </citation>
    <scope>NUCLEOTIDE SEQUENCE [LARGE SCALE GENOMIC DNA]</scope>
    <source>
        <strain evidence="9 10">SCC4</strain>
    </source>
</reference>
<dbReference type="Pfam" id="PF00704">
    <property type="entry name" value="Glyco_hydro_18"/>
    <property type="match status" value="1"/>
</dbReference>
<accession>A0A1R0FWT2</accession>
<dbReference type="Gene3D" id="3.10.50.10">
    <property type="match status" value="1"/>
</dbReference>
<reference evidence="7 11" key="2">
    <citation type="submission" date="2020-08" db="EMBL/GenBank/DDBJ databases">
        <title>Emergence and comparative genomics analysis of Citrobacter in Fennec fox imported from North Africa to China.</title>
        <authorList>
            <person name="Zheng B."/>
        </authorList>
    </citation>
    <scope>NUCLEOTIDE SEQUENCE [LARGE SCALE GENOMIC DNA]</scope>
    <source>
        <strain evidence="7 11">FF371</strain>
    </source>
</reference>
<dbReference type="InterPro" id="IPR017853">
    <property type="entry name" value="GH"/>
</dbReference>
<dbReference type="Proteomes" id="UP000605024">
    <property type="component" value="Unassembled WGS sequence"/>
</dbReference>
<dbReference type="AlphaFoldDB" id="A0A1R0FWT2"/>
<dbReference type="EC" id="3.2.1.14" evidence="2"/>
<feature type="domain" description="GH18" evidence="5">
    <location>
        <begin position="51"/>
        <end position="475"/>
    </location>
</feature>
<evidence type="ECO:0000313" key="10">
    <source>
        <dbReference type="Proteomes" id="UP000185597"/>
    </source>
</evidence>
<dbReference type="EMBL" id="AP026382">
    <property type="protein sequence ID" value="BDN98880.1"/>
    <property type="molecule type" value="Genomic_DNA"/>
</dbReference>
<dbReference type="Proteomes" id="UP001058317">
    <property type="component" value="Chromosome"/>
</dbReference>
<dbReference type="SMART" id="SM00636">
    <property type="entry name" value="Glyco_18"/>
    <property type="match status" value="1"/>
</dbReference>
<dbReference type="SUPFAM" id="SSF51445">
    <property type="entry name" value="(Trans)glycosidases"/>
    <property type="match status" value="1"/>
</dbReference>
<dbReference type="InterPro" id="IPR011583">
    <property type="entry name" value="Chitinase_II/V-like_cat"/>
</dbReference>
<dbReference type="Proteomes" id="UP000586346">
    <property type="component" value="Unassembled WGS sequence"/>
</dbReference>
<evidence type="ECO:0000256" key="4">
    <source>
        <dbReference type="ARBA" id="ARBA00023326"/>
    </source>
</evidence>
<evidence type="ECO:0000313" key="6">
    <source>
        <dbReference type="EMBL" id="BDN98880.1"/>
    </source>
</evidence>
<dbReference type="GO" id="GO:0008843">
    <property type="term" value="F:endochitinase activity"/>
    <property type="evidence" value="ECO:0007669"/>
    <property type="project" value="UniProtKB-EC"/>
</dbReference>
<dbReference type="RefSeq" id="WP_019078334.1">
    <property type="nucleotide sequence ID" value="NZ_AP026382.1"/>
</dbReference>
<dbReference type="GO" id="GO:0000272">
    <property type="term" value="P:polysaccharide catabolic process"/>
    <property type="evidence" value="ECO:0007669"/>
    <property type="project" value="UniProtKB-KW"/>
</dbReference>
<dbReference type="Gene3D" id="3.20.20.80">
    <property type="entry name" value="Glycosidases"/>
    <property type="match status" value="1"/>
</dbReference>